<keyword evidence="1" id="KW-0812">Transmembrane</keyword>
<feature type="domain" description="DUF1616" evidence="2">
    <location>
        <begin position="24"/>
        <end position="346"/>
    </location>
</feature>
<dbReference type="EMBL" id="RKLQ01000006">
    <property type="protein sequence ID" value="MBX0305871.1"/>
    <property type="molecule type" value="Genomic_DNA"/>
</dbReference>
<keyword evidence="1" id="KW-0472">Membrane</keyword>
<dbReference type="InterPro" id="IPR014495">
    <property type="entry name" value="UCP018671"/>
</dbReference>
<dbReference type="RefSeq" id="WP_220590064.1">
    <property type="nucleotide sequence ID" value="NZ_RKLQ01000006.1"/>
</dbReference>
<keyword evidence="4" id="KW-1185">Reference proteome</keyword>
<sequence length="349" mass="37469">MNRGKPPLSWRRIVRSVPADLLAVLSFVGLTDLVILLPIFEESLVRAVLGLVFVLFVPGYVLVSALFPEAGRPRSLDQSTGEPTPTGLLRSGRERIAGRIDGPERLALSVALSIAVVAVLVIGTALTPLPYAVVPTTLLLSAATVTGTAVAARRRLQVPEHSRFSVPVREWVADGTGFITGPGSRNVTVLNVALAVAVLFAVGTLGFAVLAPQGGEQFTSFYALTETDDGELVADGYPTEFAAGEQQSVVLAIDNHEGESAAYTVVVQLQRVQPTANETETDVVERAQLDRLRTRVGANESWRDSYQIQPTMSGENLRVAFLLYRGSAPSNPTAENAYRELHLWVTVAE</sequence>
<name>A0A8J7YQ71_9EURY</name>
<evidence type="ECO:0000259" key="2">
    <source>
        <dbReference type="Pfam" id="PF07760"/>
    </source>
</evidence>
<accession>A0A8J7YQ71</accession>
<proteinExistence type="predicted"/>
<dbReference type="Proteomes" id="UP000783863">
    <property type="component" value="Unassembled WGS sequence"/>
</dbReference>
<protein>
    <submittedName>
        <fullName evidence="3">DUF1616 domain-containing protein</fullName>
    </submittedName>
</protein>
<keyword evidence="1" id="KW-1133">Transmembrane helix</keyword>
<feature type="transmembrane region" description="Helical" evidence="1">
    <location>
        <begin position="189"/>
        <end position="211"/>
    </location>
</feature>
<feature type="transmembrane region" description="Helical" evidence="1">
    <location>
        <begin position="46"/>
        <end position="67"/>
    </location>
</feature>
<dbReference type="AlphaFoldDB" id="A0A8J7YQ71"/>
<organism evidence="3 4">
    <name type="scientific">Haloarcula salinisoli</name>
    <dbReference type="NCBI Taxonomy" id="2487746"/>
    <lineage>
        <taxon>Archaea</taxon>
        <taxon>Methanobacteriati</taxon>
        <taxon>Methanobacteriota</taxon>
        <taxon>Stenosarchaea group</taxon>
        <taxon>Halobacteria</taxon>
        <taxon>Halobacteriales</taxon>
        <taxon>Haloarculaceae</taxon>
        <taxon>Haloarcula</taxon>
    </lineage>
</organism>
<evidence type="ECO:0000313" key="3">
    <source>
        <dbReference type="EMBL" id="MBX0305871.1"/>
    </source>
</evidence>
<dbReference type="InterPro" id="IPR011674">
    <property type="entry name" value="DUF1616"/>
</dbReference>
<feature type="transmembrane region" description="Helical" evidence="1">
    <location>
        <begin position="106"/>
        <end position="126"/>
    </location>
</feature>
<reference evidence="3" key="1">
    <citation type="submission" date="2021-06" db="EMBL/GenBank/DDBJ databases">
        <title>Halomicroarcula sp. F24A a new haloarchaeum isolated from saline soil.</title>
        <authorList>
            <person name="Duran-Viseras A."/>
            <person name="Sanchez-Porro C."/>
            <person name="Ventosa A."/>
        </authorList>
    </citation>
    <scope>NUCLEOTIDE SEQUENCE</scope>
    <source>
        <strain evidence="3">F24A</strain>
    </source>
</reference>
<feature type="transmembrane region" description="Helical" evidence="1">
    <location>
        <begin position="21"/>
        <end position="40"/>
    </location>
</feature>
<dbReference type="PIRSF" id="PIRSF018671">
    <property type="entry name" value="UCP018671"/>
    <property type="match status" value="1"/>
</dbReference>
<dbReference type="Pfam" id="PF07760">
    <property type="entry name" value="DUF1616"/>
    <property type="match status" value="1"/>
</dbReference>
<evidence type="ECO:0000313" key="4">
    <source>
        <dbReference type="Proteomes" id="UP000783863"/>
    </source>
</evidence>
<feature type="transmembrane region" description="Helical" evidence="1">
    <location>
        <begin position="132"/>
        <end position="152"/>
    </location>
</feature>
<comment type="caution">
    <text evidence="3">The sequence shown here is derived from an EMBL/GenBank/DDBJ whole genome shotgun (WGS) entry which is preliminary data.</text>
</comment>
<gene>
    <name evidence="3" type="ORF">EGD98_19690</name>
</gene>
<evidence type="ECO:0000256" key="1">
    <source>
        <dbReference type="SAM" id="Phobius"/>
    </source>
</evidence>